<evidence type="ECO:0008006" key="3">
    <source>
        <dbReference type="Google" id="ProtNLM"/>
    </source>
</evidence>
<dbReference type="Proteomes" id="UP001204439">
    <property type="component" value="Unassembled WGS sequence"/>
</dbReference>
<comment type="caution">
    <text evidence="1">The sequence shown here is derived from an EMBL/GenBank/DDBJ whole genome shotgun (WGS) entry which is preliminary data.</text>
</comment>
<gene>
    <name evidence="1" type="ORF">NG800_002260</name>
</gene>
<reference evidence="1 2" key="1">
    <citation type="submission" date="2023-11" db="EMBL/GenBank/DDBJ databases">
        <title>First isolation, identification, and characterization of non-pathogenic Epilithonimonas ginsengisoli isolated from diseased farmed rainbow trout (Oncorhynchus mykiss) in Chile.</title>
        <authorList>
            <person name="Miranda C.D."/>
            <person name="Irgang R."/>
            <person name="Concha C."/>
            <person name="Rojas R."/>
            <person name="Avendano R."/>
        </authorList>
    </citation>
    <scope>NUCLEOTIDE SEQUENCE [LARGE SCALE GENOMIC DNA]</scope>
    <source>
        <strain evidence="1 2">FP99</strain>
    </source>
</reference>
<dbReference type="RefSeq" id="WP_063968531.1">
    <property type="nucleotide sequence ID" value="NZ_JAMXLT020000002.1"/>
</dbReference>
<protein>
    <recommendedName>
        <fullName evidence="3">Cadherin domain-containing protein</fullName>
    </recommendedName>
</protein>
<proteinExistence type="predicted"/>
<dbReference type="EMBL" id="JAMXLT020000002">
    <property type="protein sequence ID" value="MDW8547716.1"/>
    <property type="molecule type" value="Genomic_DNA"/>
</dbReference>
<evidence type="ECO:0000313" key="2">
    <source>
        <dbReference type="Proteomes" id="UP001204439"/>
    </source>
</evidence>
<organism evidence="1 2">
    <name type="scientific">Epilithonimonas ginsengisoli</name>
    <dbReference type="NCBI Taxonomy" id="1245592"/>
    <lineage>
        <taxon>Bacteria</taxon>
        <taxon>Pseudomonadati</taxon>
        <taxon>Bacteroidota</taxon>
        <taxon>Flavobacteriia</taxon>
        <taxon>Flavobacteriales</taxon>
        <taxon>Weeksellaceae</taxon>
        <taxon>Chryseobacterium group</taxon>
        <taxon>Epilithonimonas</taxon>
    </lineage>
</organism>
<name>A0ABU4JDI6_9FLAO</name>
<keyword evidence="2" id="KW-1185">Reference proteome</keyword>
<sequence>MKKLLIILFLIGLMTTFGLTVNSCSKTDKPDYKNQVVTSKIDSSSNEKTVYFHLPPLQKLADRSPIIRAESFGNENEEIRYLVGDILILSVDTKIAYLSLLPKTTEDDNFYINLVVQDKNDNVPTVAKEWLINNDNGKSIVLAEFYESFKDEILVILEKEKTKPLDQKLSLLPYDQIKETSLKRIFETTEHDLQELVEIQIDLNDHKTIFLDRTSKNQLCSECKSIIIYNGDLLGEISMDKQKTGILILGFLERIDLSPSALHVRLVSLEK</sequence>
<accession>A0ABU4JDI6</accession>
<evidence type="ECO:0000313" key="1">
    <source>
        <dbReference type="EMBL" id="MDW8547716.1"/>
    </source>
</evidence>